<sequence>MSHTPIRNFQLGDRENANAPDVLPLAREHALQSAGAAFHALADTMPQMVWSTLPDGSHDYYNARWYEFTGVPVGSTDGEGWAHMFHEDDQPEAWKRWSHSLATGDPYEVEYRLRHRSGEYRWMIGRALPILNDDDKIQRWIGTCTDIEDQKRAALQNEILSHELSHRIKNIFAIVSGLISLTARANQAFGQTARELLARIAALGRAHEFVRPHSEKSRPETEDVNLSSLLATIFESYPAFQEGRFTIGGPDIEVASKAATPVALVFHELATNAMKYGALANPDGHIAIELVENGESVTLTWAESGATMHADAEFLPGFGSRLLDLSIDQQLGGSYEREWTPEGLRLTMTVRRDRLQDS</sequence>
<dbReference type="PANTHER" id="PTHR41523">
    <property type="entry name" value="TWO-COMPONENT SYSTEM SENSOR PROTEIN"/>
    <property type="match status" value="1"/>
</dbReference>
<dbReference type="InterPro" id="IPR000700">
    <property type="entry name" value="PAS-assoc_C"/>
</dbReference>
<dbReference type="Pfam" id="PF08447">
    <property type="entry name" value="PAS_3"/>
    <property type="match status" value="1"/>
</dbReference>
<evidence type="ECO:0000256" key="4">
    <source>
        <dbReference type="ARBA" id="ARBA00022553"/>
    </source>
</evidence>
<evidence type="ECO:0000256" key="15">
    <source>
        <dbReference type="ARBA" id="ARBA00023170"/>
    </source>
</evidence>
<keyword evidence="8" id="KW-0808">Transferase</keyword>
<keyword evidence="9" id="KW-0677">Repeat</keyword>
<reference evidence="17" key="1">
    <citation type="submission" date="2022-02" db="EMBL/GenBank/DDBJ databases">
        <title>Qipengyuania spongiae sp. nov., isolated from marine sponge.</title>
        <authorList>
            <person name="Li Z."/>
            <person name="Zhang M."/>
        </authorList>
    </citation>
    <scope>NUCLEOTIDE SEQUENCE</scope>
    <source>
        <strain evidence="17">PHS-Z21</strain>
    </source>
</reference>
<keyword evidence="15" id="KW-0675">Receptor</keyword>
<dbReference type="InterPro" id="IPR013655">
    <property type="entry name" value="PAS_fold_3"/>
</dbReference>
<dbReference type="SUPFAM" id="SSF55874">
    <property type="entry name" value="ATPase domain of HSP90 chaperone/DNA topoisomerase II/histidine kinase"/>
    <property type="match status" value="1"/>
</dbReference>
<keyword evidence="4" id="KW-0597">Phosphoprotein</keyword>
<dbReference type="SMART" id="SM00086">
    <property type="entry name" value="PAC"/>
    <property type="match status" value="1"/>
</dbReference>
<evidence type="ECO:0000256" key="10">
    <source>
        <dbReference type="ARBA" id="ARBA00022741"/>
    </source>
</evidence>
<dbReference type="InterPro" id="IPR001610">
    <property type="entry name" value="PAC"/>
</dbReference>
<dbReference type="Gene3D" id="3.30.450.20">
    <property type="entry name" value="PAS domain"/>
    <property type="match status" value="1"/>
</dbReference>
<evidence type="ECO:0000256" key="12">
    <source>
        <dbReference type="ARBA" id="ARBA00022840"/>
    </source>
</evidence>
<evidence type="ECO:0000256" key="9">
    <source>
        <dbReference type="ARBA" id="ARBA00022737"/>
    </source>
</evidence>
<evidence type="ECO:0000256" key="6">
    <source>
        <dbReference type="ARBA" id="ARBA00022630"/>
    </source>
</evidence>
<dbReference type="InterPro" id="IPR035965">
    <property type="entry name" value="PAS-like_dom_sf"/>
</dbReference>
<evidence type="ECO:0000256" key="2">
    <source>
        <dbReference type="ARBA" id="ARBA00012438"/>
    </source>
</evidence>
<dbReference type="PANTHER" id="PTHR41523:SF8">
    <property type="entry name" value="ETHYLENE RESPONSE SENSOR PROTEIN"/>
    <property type="match status" value="1"/>
</dbReference>
<keyword evidence="13" id="KW-0157">Chromophore</keyword>
<dbReference type="SUPFAM" id="SSF55785">
    <property type="entry name" value="PYP-like sensor domain (PAS domain)"/>
    <property type="match status" value="1"/>
</dbReference>
<keyword evidence="11" id="KW-0418">Kinase</keyword>
<dbReference type="Proteomes" id="UP001065265">
    <property type="component" value="Chromosome"/>
</dbReference>
<evidence type="ECO:0000256" key="3">
    <source>
        <dbReference type="ARBA" id="ARBA00022543"/>
    </source>
</evidence>
<evidence type="ECO:0000256" key="13">
    <source>
        <dbReference type="ARBA" id="ARBA00022991"/>
    </source>
</evidence>
<accession>A0ABY5T1G1</accession>
<evidence type="ECO:0000256" key="11">
    <source>
        <dbReference type="ARBA" id="ARBA00022777"/>
    </source>
</evidence>
<protein>
    <recommendedName>
        <fullName evidence="2">histidine kinase</fullName>
        <ecNumber evidence="2">2.7.13.3</ecNumber>
    </recommendedName>
</protein>
<keyword evidence="18" id="KW-1185">Reference proteome</keyword>
<evidence type="ECO:0000256" key="7">
    <source>
        <dbReference type="ARBA" id="ARBA00022643"/>
    </source>
</evidence>
<keyword evidence="3" id="KW-0600">Photoreceptor protein</keyword>
<dbReference type="InterPro" id="IPR036890">
    <property type="entry name" value="HATPase_C_sf"/>
</dbReference>
<dbReference type="EC" id="2.7.13.3" evidence="2"/>
<dbReference type="InterPro" id="IPR000014">
    <property type="entry name" value="PAS"/>
</dbReference>
<evidence type="ECO:0000259" key="16">
    <source>
        <dbReference type="PROSITE" id="PS50113"/>
    </source>
</evidence>
<dbReference type="NCBIfam" id="TIGR00229">
    <property type="entry name" value="sensory_box"/>
    <property type="match status" value="1"/>
</dbReference>
<dbReference type="SMART" id="SM00911">
    <property type="entry name" value="HWE_HK"/>
    <property type="match status" value="1"/>
</dbReference>
<evidence type="ECO:0000313" key="17">
    <source>
        <dbReference type="EMBL" id="UVI39926.1"/>
    </source>
</evidence>
<name>A0ABY5T1G1_9SPHN</name>
<evidence type="ECO:0000256" key="1">
    <source>
        <dbReference type="ARBA" id="ARBA00000085"/>
    </source>
</evidence>
<evidence type="ECO:0000256" key="14">
    <source>
        <dbReference type="ARBA" id="ARBA00023026"/>
    </source>
</evidence>
<dbReference type="InterPro" id="IPR011102">
    <property type="entry name" value="Sig_transdc_His_kinase_HWE"/>
</dbReference>
<keyword evidence="7" id="KW-0288">FMN</keyword>
<gene>
    <name evidence="17" type="ORF">L1F33_02905</name>
</gene>
<keyword evidence="10" id="KW-0547">Nucleotide-binding</keyword>
<keyword evidence="14" id="KW-0843">Virulence</keyword>
<dbReference type="Pfam" id="PF07536">
    <property type="entry name" value="HWE_HK"/>
    <property type="match status" value="1"/>
</dbReference>
<comment type="catalytic activity">
    <reaction evidence="1">
        <text>ATP + protein L-histidine = ADP + protein N-phospho-L-histidine.</text>
        <dbReference type="EC" id="2.7.13.3"/>
    </reaction>
</comment>
<dbReference type="Gene3D" id="3.30.565.10">
    <property type="entry name" value="Histidine kinase-like ATPase, C-terminal domain"/>
    <property type="match status" value="1"/>
</dbReference>
<feature type="domain" description="PAC" evidence="16">
    <location>
        <begin position="107"/>
        <end position="159"/>
    </location>
</feature>
<organism evidence="17 18">
    <name type="scientific">Qipengyuania spongiae</name>
    <dbReference type="NCBI Taxonomy" id="2909673"/>
    <lineage>
        <taxon>Bacteria</taxon>
        <taxon>Pseudomonadati</taxon>
        <taxon>Pseudomonadota</taxon>
        <taxon>Alphaproteobacteria</taxon>
        <taxon>Sphingomonadales</taxon>
        <taxon>Erythrobacteraceae</taxon>
        <taxon>Qipengyuania</taxon>
    </lineage>
</organism>
<proteinExistence type="predicted"/>
<dbReference type="EMBL" id="CP092471">
    <property type="protein sequence ID" value="UVI39926.1"/>
    <property type="molecule type" value="Genomic_DNA"/>
</dbReference>
<evidence type="ECO:0000256" key="8">
    <source>
        <dbReference type="ARBA" id="ARBA00022679"/>
    </source>
</evidence>
<keyword evidence="5" id="KW-0716">Sensory transduction</keyword>
<keyword evidence="12" id="KW-0067">ATP-binding</keyword>
<evidence type="ECO:0000256" key="5">
    <source>
        <dbReference type="ARBA" id="ARBA00022606"/>
    </source>
</evidence>
<dbReference type="PROSITE" id="PS50113">
    <property type="entry name" value="PAC"/>
    <property type="match status" value="1"/>
</dbReference>
<dbReference type="CDD" id="cd00130">
    <property type="entry name" value="PAS"/>
    <property type="match status" value="1"/>
</dbReference>
<evidence type="ECO:0000313" key="18">
    <source>
        <dbReference type="Proteomes" id="UP001065265"/>
    </source>
</evidence>
<keyword evidence="6" id="KW-0285">Flavoprotein</keyword>
<dbReference type="RefSeq" id="WP_265559741.1">
    <property type="nucleotide sequence ID" value="NZ_CP092471.1"/>
</dbReference>